<gene>
    <name evidence="2" type="ORF">QO014_002071</name>
</gene>
<proteinExistence type="predicted"/>
<keyword evidence="2" id="KW-0413">Isomerase</keyword>
<protein>
    <submittedName>
        <fullName evidence="2">Sugar phosphate isomerase/epimerase</fullName>
    </submittedName>
</protein>
<feature type="domain" description="Xylose isomerase-like TIM barrel" evidence="1">
    <location>
        <begin position="54"/>
        <end position="268"/>
    </location>
</feature>
<sequence length="283" mass="30899">MPEKSAPSLAISSWSLHRALGLTFPNRPDNNIVPDAEPTYGFGEITLLDLPETVAALDVDRVEICSFHIPTRHAGYLAEVRSALAASHVRLQTLLIEYGDITNPETAERDLAWIESWIDAAALLGAEQARVIAGKAQPSREALDRSAAGLRRLGRYGASRGVSIVTENWFDLLATPEHVDYLFDRLEGTVALNGDFGNWSGATKYADLEAIFGRAVCCHAKADFRSGELDAADYRRCLEAAEAAGFGGPYTLIYDGPDADERAHLAIERDFIRAYFSEGRQAA</sequence>
<accession>A0ABU0H5V9</accession>
<name>A0ABU0H5V9_9HYPH</name>
<keyword evidence="3" id="KW-1185">Reference proteome</keyword>
<evidence type="ECO:0000259" key="1">
    <source>
        <dbReference type="Pfam" id="PF01261"/>
    </source>
</evidence>
<organism evidence="2 3">
    <name type="scientific">Kaistia dalseonensis</name>
    <dbReference type="NCBI Taxonomy" id="410840"/>
    <lineage>
        <taxon>Bacteria</taxon>
        <taxon>Pseudomonadati</taxon>
        <taxon>Pseudomonadota</taxon>
        <taxon>Alphaproteobacteria</taxon>
        <taxon>Hyphomicrobiales</taxon>
        <taxon>Kaistiaceae</taxon>
        <taxon>Kaistia</taxon>
    </lineage>
</organism>
<dbReference type="SUPFAM" id="SSF51658">
    <property type="entry name" value="Xylose isomerase-like"/>
    <property type="match status" value="1"/>
</dbReference>
<dbReference type="GO" id="GO:0016853">
    <property type="term" value="F:isomerase activity"/>
    <property type="evidence" value="ECO:0007669"/>
    <property type="project" value="UniProtKB-KW"/>
</dbReference>
<reference evidence="2 3" key="1">
    <citation type="submission" date="2023-07" db="EMBL/GenBank/DDBJ databases">
        <title>Genomic Encyclopedia of Type Strains, Phase IV (KMG-IV): sequencing the most valuable type-strain genomes for metagenomic binning, comparative biology and taxonomic classification.</title>
        <authorList>
            <person name="Goeker M."/>
        </authorList>
    </citation>
    <scope>NUCLEOTIDE SEQUENCE [LARGE SCALE GENOMIC DNA]</scope>
    <source>
        <strain evidence="2 3">B6-8</strain>
    </source>
</reference>
<evidence type="ECO:0000313" key="3">
    <source>
        <dbReference type="Proteomes" id="UP001241603"/>
    </source>
</evidence>
<dbReference type="PANTHER" id="PTHR12110:SF53">
    <property type="entry name" value="BLR5974 PROTEIN"/>
    <property type="match status" value="1"/>
</dbReference>
<dbReference type="Pfam" id="PF01261">
    <property type="entry name" value="AP_endonuc_2"/>
    <property type="match status" value="1"/>
</dbReference>
<dbReference type="InterPro" id="IPR050312">
    <property type="entry name" value="IolE/XylAMocC-like"/>
</dbReference>
<evidence type="ECO:0000313" key="2">
    <source>
        <dbReference type="EMBL" id="MDQ0437686.1"/>
    </source>
</evidence>
<dbReference type="RefSeq" id="WP_266348588.1">
    <property type="nucleotide sequence ID" value="NZ_JAPKNG010000002.1"/>
</dbReference>
<dbReference type="InterPro" id="IPR013022">
    <property type="entry name" value="Xyl_isomerase-like_TIM-brl"/>
</dbReference>
<dbReference type="Gene3D" id="3.20.20.150">
    <property type="entry name" value="Divalent-metal-dependent TIM barrel enzymes"/>
    <property type="match status" value="1"/>
</dbReference>
<dbReference type="PANTHER" id="PTHR12110">
    <property type="entry name" value="HYDROXYPYRUVATE ISOMERASE"/>
    <property type="match status" value="1"/>
</dbReference>
<dbReference type="InterPro" id="IPR036237">
    <property type="entry name" value="Xyl_isomerase-like_sf"/>
</dbReference>
<dbReference type="Proteomes" id="UP001241603">
    <property type="component" value="Unassembled WGS sequence"/>
</dbReference>
<dbReference type="EMBL" id="JAUSVO010000002">
    <property type="protein sequence ID" value="MDQ0437686.1"/>
    <property type="molecule type" value="Genomic_DNA"/>
</dbReference>
<comment type="caution">
    <text evidence="2">The sequence shown here is derived from an EMBL/GenBank/DDBJ whole genome shotgun (WGS) entry which is preliminary data.</text>
</comment>